<dbReference type="Proteomes" id="UP000308768">
    <property type="component" value="Unassembled WGS sequence"/>
</dbReference>
<keyword evidence="3" id="KW-1185">Reference proteome</keyword>
<dbReference type="STRING" id="331657.A0A4U0VKJ5"/>
<protein>
    <submittedName>
        <fullName evidence="2">Uncharacterized protein</fullName>
    </submittedName>
</protein>
<evidence type="ECO:0000313" key="2">
    <source>
        <dbReference type="EMBL" id="TKA49827.1"/>
    </source>
</evidence>
<feature type="compositionally biased region" description="Gly residues" evidence="1">
    <location>
        <begin position="113"/>
        <end position="123"/>
    </location>
</feature>
<feature type="region of interest" description="Disordered" evidence="1">
    <location>
        <begin position="21"/>
        <end position="56"/>
    </location>
</feature>
<dbReference type="EMBL" id="NAJN01002750">
    <property type="protein sequence ID" value="TKA49827.1"/>
    <property type="molecule type" value="Genomic_DNA"/>
</dbReference>
<gene>
    <name evidence="2" type="ORF">B0A49_12706</name>
</gene>
<dbReference type="AlphaFoldDB" id="A0A4U0VKJ5"/>
<feature type="compositionally biased region" description="Low complexity" evidence="1">
    <location>
        <begin position="27"/>
        <end position="37"/>
    </location>
</feature>
<feature type="region of interest" description="Disordered" evidence="1">
    <location>
        <begin position="74"/>
        <end position="134"/>
    </location>
</feature>
<evidence type="ECO:0000256" key="1">
    <source>
        <dbReference type="SAM" id="MobiDB-lite"/>
    </source>
</evidence>
<comment type="caution">
    <text evidence="2">The sequence shown here is derived from an EMBL/GenBank/DDBJ whole genome shotgun (WGS) entry which is preliminary data.</text>
</comment>
<sequence length="134" mass="13626">MPGVNRPAYNAQEQLAFEQQKYERQQAQRLQHPHQQAYGSYGPGAGPTSWEGMYDDVAPPPAMVGAARGGAGGMQGAGFGGRQMSPAGRGRGTGECADGTEERGREGSVGIERCGGGGGGGGGEGDEGAMGRLL</sequence>
<accession>A0A4U0VKJ5</accession>
<proteinExistence type="predicted"/>
<reference evidence="2 3" key="1">
    <citation type="submission" date="2017-03" db="EMBL/GenBank/DDBJ databases">
        <title>Genomes of endolithic fungi from Antarctica.</title>
        <authorList>
            <person name="Coleine C."/>
            <person name="Masonjones S."/>
            <person name="Stajich J.E."/>
        </authorList>
    </citation>
    <scope>NUCLEOTIDE SEQUENCE [LARGE SCALE GENOMIC DNA]</scope>
    <source>
        <strain evidence="2 3">CCFEE 5187</strain>
    </source>
</reference>
<evidence type="ECO:0000313" key="3">
    <source>
        <dbReference type="Proteomes" id="UP000308768"/>
    </source>
</evidence>
<organism evidence="2 3">
    <name type="scientific">Cryomyces minteri</name>
    <dbReference type="NCBI Taxonomy" id="331657"/>
    <lineage>
        <taxon>Eukaryota</taxon>
        <taxon>Fungi</taxon>
        <taxon>Dikarya</taxon>
        <taxon>Ascomycota</taxon>
        <taxon>Pezizomycotina</taxon>
        <taxon>Dothideomycetes</taxon>
        <taxon>Dothideomycetes incertae sedis</taxon>
        <taxon>Cryomyces</taxon>
    </lineage>
</organism>
<name>A0A4U0VKJ5_9PEZI</name>